<evidence type="ECO:0000256" key="5">
    <source>
        <dbReference type="ARBA" id="ARBA00022989"/>
    </source>
</evidence>
<evidence type="ECO:0000256" key="1">
    <source>
        <dbReference type="ARBA" id="ARBA00004167"/>
    </source>
</evidence>
<dbReference type="Proteomes" id="UP001597073">
    <property type="component" value="Unassembled WGS sequence"/>
</dbReference>
<evidence type="ECO:0000259" key="10">
    <source>
        <dbReference type="Pfam" id="PF10099"/>
    </source>
</evidence>
<comment type="subcellular location">
    <subcellularLocation>
        <location evidence="2">Cell membrane</location>
    </subcellularLocation>
    <subcellularLocation>
        <location evidence="1">Membrane</location>
        <topology evidence="1">Single-pass membrane protein</topology>
    </subcellularLocation>
</comment>
<dbReference type="RefSeq" id="WP_377143462.1">
    <property type="nucleotide sequence ID" value="NZ_JBHTIA010000009.1"/>
</dbReference>
<evidence type="ECO:0000256" key="3">
    <source>
        <dbReference type="ARBA" id="ARBA00022475"/>
    </source>
</evidence>
<dbReference type="InterPro" id="IPR018764">
    <property type="entry name" value="RskA_C"/>
</dbReference>
<sequence>MEDVKAYIESGILELYVLGDISATEKAQVEEMAAKHPEIVAEIAEIERSMELYAEEHAIEPSEHLRSRVLNNLLVNLGDDNTFSKAVTHQDDDNVVALPIARVTSFYKYAFAACLTLLLISVYGLVNLYSKLQDSNTQLTALQADKLRMANQVSLRDNELQVYRDTAFKVLKLKGTAKTPAATMVLAWNTVSKKVMVDMPGMKLPQHDQKHQYQLWALVNGKPVDMGVFDLPKADTAGIKEMKAIAYAQGFAVTLEPNGGSINPTMDQMVVIGTF</sequence>
<reference evidence="12" key="1">
    <citation type="journal article" date="2019" name="Int. J. Syst. Evol. Microbiol.">
        <title>The Global Catalogue of Microorganisms (GCM) 10K type strain sequencing project: providing services to taxonomists for standard genome sequencing and annotation.</title>
        <authorList>
            <consortium name="The Broad Institute Genomics Platform"/>
            <consortium name="The Broad Institute Genome Sequencing Center for Infectious Disease"/>
            <person name="Wu L."/>
            <person name="Ma J."/>
        </authorList>
    </citation>
    <scope>NUCLEOTIDE SEQUENCE [LARGE SCALE GENOMIC DNA]</scope>
    <source>
        <strain evidence="12">CCUG 60742</strain>
    </source>
</reference>
<proteinExistence type="predicted"/>
<organism evidence="11 12">
    <name type="scientific">Mucilaginibacter lutimaris</name>
    <dbReference type="NCBI Taxonomy" id="931629"/>
    <lineage>
        <taxon>Bacteria</taxon>
        <taxon>Pseudomonadati</taxon>
        <taxon>Bacteroidota</taxon>
        <taxon>Sphingobacteriia</taxon>
        <taxon>Sphingobacteriales</taxon>
        <taxon>Sphingobacteriaceae</taxon>
        <taxon>Mucilaginibacter</taxon>
    </lineage>
</organism>
<feature type="transmembrane region" description="Helical" evidence="9">
    <location>
        <begin position="109"/>
        <end position="129"/>
    </location>
</feature>
<dbReference type="EMBL" id="JBHTIA010000009">
    <property type="protein sequence ID" value="MFD0765977.1"/>
    <property type="molecule type" value="Genomic_DNA"/>
</dbReference>
<keyword evidence="6 9" id="KW-0472">Membrane</keyword>
<gene>
    <name evidence="11" type="ORF">ACFQZI_14030</name>
</gene>
<evidence type="ECO:0000313" key="12">
    <source>
        <dbReference type="Proteomes" id="UP001597073"/>
    </source>
</evidence>
<evidence type="ECO:0000256" key="2">
    <source>
        <dbReference type="ARBA" id="ARBA00004236"/>
    </source>
</evidence>
<keyword evidence="4 9" id="KW-0812">Transmembrane</keyword>
<accession>A0ABW2ZIM4</accession>
<evidence type="ECO:0000313" key="11">
    <source>
        <dbReference type="EMBL" id="MFD0765977.1"/>
    </source>
</evidence>
<keyword evidence="12" id="KW-1185">Reference proteome</keyword>
<evidence type="ECO:0000256" key="8">
    <source>
        <dbReference type="ARBA" id="ARBA00030803"/>
    </source>
</evidence>
<feature type="domain" description="Anti-sigma K factor RskA C-terminal" evidence="10">
    <location>
        <begin position="112"/>
        <end position="265"/>
    </location>
</feature>
<comment type="caution">
    <text evidence="11">The sequence shown here is derived from an EMBL/GenBank/DDBJ whole genome shotgun (WGS) entry which is preliminary data.</text>
</comment>
<keyword evidence="5 9" id="KW-1133">Transmembrane helix</keyword>
<dbReference type="InterPro" id="IPR041916">
    <property type="entry name" value="Anti_sigma_zinc_sf"/>
</dbReference>
<dbReference type="PANTHER" id="PTHR37461:SF1">
    <property type="entry name" value="ANTI-SIGMA-K FACTOR RSKA"/>
    <property type="match status" value="1"/>
</dbReference>
<dbReference type="Gene3D" id="1.10.10.1320">
    <property type="entry name" value="Anti-sigma factor, zinc-finger domain"/>
    <property type="match status" value="1"/>
</dbReference>
<dbReference type="InterPro" id="IPR051474">
    <property type="entry name" value="Anti-sigma-K/W_factor"/>
</dbReference>
<name>A0ABW2ZIM4_9SPHI</name>
<evidence type="ECO:0000256" key="7">
    <source>
        <dbReference type="ARBA" id="ARBA00029829"/>
    </source>
</evidence>
<dbReference type="PANTHER" id="PTHR37461">
    <property type="entry name" value="ANTI-SIGMA-K FACTOR RSKA"/>
    <property type="match status" value="1"/>
</dbReference>
<keyword evidence="3" id="KW-1003">Cell membrane</keyword>
<evidence type="ECO:0000256" key="9">
    <source>
        <dbReference type="SAM" id="Phobius"/>
    </source>
</evidence>
<dbReference type="Pfam" id="PF10099">
    <property type="entry name" value="RskA_C"/>
    <property type="match status" value="1"/>
</dbReference>
<protein>
    <recommendedName>
        <fullName evidence="8">Regulator of SigK</fullName>
    </recommendedName>
    <alternativeName>
        <fullName evidence="7">Sigma-K anti-sigma factor RskA</fullName>
    </alternativeName>
</protein>
<evidence type="ECO:0000256" key="6">
    <source>
        <dbReference type="ARBA" id="ARBA00023136"/>
    </source>
</evidence>
<evidence type="ECO:0000256" key="4">
    <source>
        <dbReference type="ARBA" id="ARBA00022692"/>
    </source>
</evidence>